<keyword evidence="5 13" id="KW-0227">DNA damage</keyword>
<evidence type="ECO:0000256" key="7">
    <source>
        <dbReference type="ARBA" id="ARBA00022813"/>
    </source>
</evidence>
<evidence type="ECO:0000313" key="18">
    <source>
        <dbReference type="Proteomes" id="UP000465712"/>
    </source>
</evidence>
<gene>
    <name evidence="13 17" type="primary">lexA</name>
    <name evidence="17" type="ORF">CAG72_10915</name>
</gene>
<evidence type="ECO:0000256" key="6">
    <source>
        <dbReference type="ARBA" id="ARBA00022801"/>
    </source>
</evidence>
<dbReference type="InterPro" id="IPR039418">
    <property type="entry name" value="LexA-like"/>
</dbReference>
<dbReference type="GO" id="GO:0045892">
    <property type="term" value="P:negative regulation of DNA-templated transcription"/>
    <property type="evidence" value="ECO:0007669"/>
    <property type="project" value="UniProtKB-UniRule"/>
</dbReference>
<dbReference type="RefSeq" id="WP_027250524.1">
    <property type="nucleotide sequence ID" value="NZ_WXWV01000300.1"/>
</dbReference>
<comment type="similarity">
    <text evidence="1 13 14">Belongs to the peptidase S24 family.</text>
</comment>
<dbReference type="GO" id="GO:0006281">
    <property type="term" value="P:DNA repair"/>
    <property type="evidence" value="ECO:0007669"/>
    <property type="project" value="UniProtKB-UniRule"/>
</dbReference>
<evidence type="ECO:0000256" key="3">
    <source>
        <dbReference type="ARBA" id="ARBA00022491"/>
    </source>
</evidence>
<evidence type="ECO:0000256" key="13">
    <source>
        <dbReference type="HAMAP-Rule" id="MF_00015"/>
    </source>
</evidence>
<dbReference type="InterPro" id="IPR006199">
    <property type="entry name" value="LexA_DNA-bd_dom"/>
</dbReference>
<evidence type="ECO:0000256" key="8">
    <source>
        <dbReference type="ARBA" id="ARBA00023015"/>
    </source>
</evidence>
<dbReference type="AlphaFoldDB" id="A0A7X4WT53"/>
<dbReference type="FunFam" id="2.10.109.10:FF:000001">
    <property type="entry name" value="LexA repressor"/>
    <property type="match status" value="1"/>
</dbReference>
<dbReference type="GO" id="GO:0004252">
    <property type="term" value="F:serine-type endopeptidase activity"/>
    <property type="evidence" value="ECO:0007669"/>
    <property type="project" value="UniProtKB-UniRule"/>
</dbReference>
<keyword evidence="6 13" id="KW-0378">Hydrolase</keyword>
<comment type="function">
    <text evidence="13">Represses a number of genes involved in the response to DNA damage (SOS response), including recA and lexA. In the presence of single-stranded DNA, RecA interacts with LexA causing an autocatalytic cleavage which disrupts the DNA-binding part of LexA, leading to derepression of the SOS regulon and eventually DNA repair.</text>
</comment>
<dbReference type="PANTHER" id="PTHR33516:SF2">
    <property type="entry name" value="LEXA REPRESSOR-RELATED"/>
    <property type="match status" value="1"/>
</dbReference>
<dbReference type="GO" id="GO:0006508">
    <property type="term" value="P:proteolysis"/>
    <property type="evidence" value="ECO:0007669"/>
    <property type="project" value="InterPro"/>
</dbReference>
<dbReference type="PRINTS" id="PR00726">
    <property type="entry name" value="LEXASERPTASE"/>
</dbReference>
<dbReference type="InterPro" id="IPR006197">
    <property type="entry name" value="Peptidase_S24_LexA"/>
</dbReference>
<accession>A0A7X4WT53</accession>
<feature type="DNA-binding region" description="H-T-H motif" evidence="13">
    <location>
        <begin position="28"/>
        <end position="48"/>
    </location>
</feature>
<evidence type="ECO:0000256" key="12">
    <source>
        <dbReference type="ARBA" id="ARBA00023236"/>
    </source>
</evidence>
<keyword evidence="9 13" id="KW-0238">DNA-binding</keyword>
<feature type="domain" description="LexA repressor DNA-binding" evidence="16">
    <location>
        <begin position="1"/>
        <end position="65"/>
    </location>
</feature>
<name>A0A7X4WT53_9GAMM</name>
<dbReference type="Gene3D" id="1.10.10.10">
    <property type="entry name" value="Winged helix-like DNA-binding domain superfamily/Winged helix DNA-binding domain"/>
    <property type="match status" value="1"/>
</dbReference>
<dbReference type="Proteomes" id="UP000465712">
    <property type="component" value="Unassembled WGS sequence"/>
</dbReference>
<keyword evidence="4 13" id="KW-0235">DNA replication</keyword>
<dbReference type="EMBL" id="WXWW01000165">
    <property type="protein sequence ID" value="NAW65729.1"/>
    <property type="molecule type" value="Genomic_DNA"/>
</dbReference>
<comment type="subunit">
    <text evidence="2 13">Homodimer.</text>
</comment>
<comment type="catalytic activity">
    <reaction evidence="13">
        <text>Hydrolysis of Ala-|-Gly bond in repressor LexA.</text>
        <dbReference type="EC" id="3.4.21.88"/>
    </reaction>
</comment>
<feature type="active site" description="For autocatalytic cleavage activity" evidence="13">
    <location>
        <position position="123"/>
    </location>
</feature>
<keyword evidence="11 13" id="KW-0234">DNA repair</keyword>
<dbReference type="FunFam" id="1.10.10.10:FF:000009">
    <property type="entry name" value="LexA repressor"/>
    <property type="match status" value="1"/>
</dbReference>
<dbReference type="Pfam" id="PF01726">
    <property type="entry name" value="LexA_DNA_bind"/>
    <property type="match status" value="1"/>
</dbReference>
<evidence type="ECO:0000256" key="1">
    <source>
        <dbReference type="ARBA" id="ARBA00007484"/>
    </source>
</evidence>
<dbReference type="CDD" id="cd06529">
    <property type="entry name" value="S24_LexA-like"/>
    <property type="match status" value="1"/>
</dbReference>
<evidence type="ECO:0000259" key="15">
    <source>
        <dbReference type="Pfam" id="PF00717"/>
    </source>
</evidence>
<dbReference type="EC" id="3.4.21.88" evidence="13"/>
<protein>
    <recommendedName>
        <fullName evidence="13">LexA repressor</fullName>
        <ecNumber evidence="13">3.4.21.88</ecNumber>
    </recommendedName>
</protein>
<dbReference type="InterPro" id="IPR036286">
    <property type="entry name" value="LexA/Signal_pep-like_sf"/>
</dbReference>
<evidence type="ECO:0000256" key="5">
    <source>
        <dbReference type="ARBA" id="ARBA00022763"/>
    </source>
</evidence>
<dbReference type="GO" id="GO:0009432">
    <property type="term" value="P:SOS response"/>
    <property type="evidence" value="ECO:0007669"/>
    <property type="project" value="UniProtKB-UniRule"/>
</dbReference>
<evidence type="ECO:0000256" key="14">
    <source>
        <dbReference type="RuleBase" id="RU003991"/>
    </source>
</evidence>
<dbReference type="SUPFAM" id="SSF51306">
    <property type="entry name" value="LexA/Signal peptidase"/>
    <property type="match status" value="1"/>
</dbReference>
<dbReference type="Gene3D" id="2.10.109.10">
    <property type="entry name" value="Umud Fragment, subunit A"/>
    <property type="match status" value="1"/>
</dbReference>
<dbReference type="GO" id="GO:0003677">
    <property type="term" value="F:DNA binding"/>
    <property type="evidence" value="ECO:0007669"/>
    <property type="project" value="UniProtKB-UniRule"/>
</dbReference>
<dbReference type="InterPro" id="IPR036390">
    <property type="entry name" value="WH_DNA-bd_sf"/>
</dbReference>
<comment type="caution">
    <text evidence="17">The sequence shown here is derived from an EMBL/GenBank/DDBJ whole genome shotgun (WGS) entry which is preliminary data.</text>
</comment>
<evidence type="ECO:0000256" key="10">
    <source>
        <dbReference type="ARBA" id="ARBA00023163"/>
    </source>
</evidence>
<keyword evidence="7 13" id="KW-0068">Autocatalytic cleavage</keyword>
<feature type="site" description="Cleavage; by autolysis" evidence="13">
    <location>
        <begin position="88"/>
        <end position="89"/>
    </location>
</feature>
<evidence type="ECO:0000256" key="11">
    <source>
        <dbReference type="ARBA" id="ARBA00023204"/>
    </source>
</evidence>
<dbReference type="InterPro" id="IPR036388">
    <property type="entry name" value="WH-like_DNA-bd_sf"/>
</dbReference>
<dbReference type="InterPro" id="IPR015927">
    <property type="entry name" value="Peptidase_S24_S26A/B/C"/>
</dbReference>
<evidence type="ECO:0000256" key="4">
    <source>
        <dbReference type="ARBA" id="ARBA00022705"/>
    </source>
</evidence>
<evidence type="ECO:0000313" key="17">
    <source>
        <dbReference type="EMBL" id="NAW65729.1"/>
    </source>
</evidence>
<feature type="domain" description="Peptidase S24/S26A/S26B/S26C" evidence="15">
    <location>
        <begin position="81"/>
        <end position="197"/>
    </location>
</feature>
<keyword evidence="12 13" id="KW-0742">SOS response</keyword>
<dbReference type="SUPFAM" id="SSF46785">
    <property type="entry name" value="Winged helix' DNA-binding domain"/>
    <property type="match status" value="1"/>
</dbReference>
<sequence length="206" mass="22692">MKPLTPRQQEVFDLIKAKIEVAGMPPTRAEIARELGFRSANAAEEHLKALARKQVIEIVPGASRGIRLLVNDEDTQEHGLPLIGRVAAGEPILAQEHVETHYDVDPSMFKPQADFLLRVNGMSMKDIGIMDGDLLAVHKTQDVRNGQVVVARVDDDVTVKRLEKKGSQVYLHAENEAFAPIVVDLTQQHLTIEGIAVGVIRNGDWG</sequence>
<dbReference type="NCBIfam" id="TIGR00498">
    <property type="entry name" value="lexA"/>
    <property type="match status" value="1"/>
</dbReference>
<dbReference type="InterPro" id="IPR050077">
    <property type="entry name" value="LexA_repressor"/>
</dbReference>
<keyword evidence="8 13" id="KW-0805">Transcription regulation</keyword>
<evidence type="ECO:0000259" key="16">
    <source>
        <dbReference type="Pfam" id="PF01726"/>
    </source>
</evidence>
<evidence type="ECO:0000256" key="9">
    <source>
        <dbReference type="ARBA" id="ARBA00023125"/>
    </source>
</evidence>
<dbReference type="HAMAP" id="MF_00015">
    <property type="entry name" value="LexA"/>
    <property type="match status" value="1"/>
</dbReference>
<evidence type="ECO:0000256" key="2">
    <source>
        <dbReference type="ARBA" id="ARBA00011738"/>
    </source>
</evidence>
<proteinExistence type="inferred from homology"/>
<keyword evidence="10 13" id="KW-0804">Transcription</keyword>
<keyword evidence="3 13" id="KW-0678">Repressor</keyword>
<dbReference type="GO" id="GO:0006260">
    <property type="term" value="P:DNA replication"/>
    <property type="evidence" value="ECO:0007669"/>
    <property type="project" value="UniProtKB-UniRule"/>
</dbReference>
<reference evidence="17 18" key="1">
    <citation type="submission" date="2017-05" db="EMBL/GenBank/DDBJ databases">
        <title>High clonality and local adaptation shapes Vibrionaceae linages within an endangered oasis.</title>
        <authorList>
            <person name="Vazquez-Rosas-Landa M."/>
        </authorList>
    </citation>
    <scope>NUCLEOTIDE SEQUENCE [LARGE SCALE GENOMIC DNA]</scope>
    <source>
        <strain evidence="17 18">P46_P4S1P180</strain>
    </source>
</reference>
<organism evidence="17 18">
    <name type="scientific">Photobacterium halotolerans</name>
    <dbReference type="NCBI Taxonomy" id="265726"/>
    <lineage>
        <taxon>Bacteria</taxon>
        <taxon>Pseudomonadati</taxon>
        <taxon>Pseudomonadota</taxon>
        <taxon>Gammaproteobacteria</taxon>
        <taxon>Vibrionales</taxon>
        <taxon>Vibrionaceae</taxon>
        <taxon>Photobacterium</taxon>
    </lineage>
</organism>
<feature type="active site" description="For autocatalytic cleavage activity" evidence="13">
    <location>
        <position position="160"/>
    </location>
</feature>
<dbReference type="PANTHER" id="PTHR33516">
    <property type="entry name" value="LEXA REPRESSOR"/>
    <property type="match status" value="1"/>
</dbReference>
<dbReference type="InterPro" id="IPR006200">
    <property type="entry name" value="LexA"/>
</dbReference>
<dbReference type="Pfam" id="PF00717">
    <property type="entry name" value="Peptidase_S24"/>
    <property type="match status" value="1"/>
</dbReference>